<accession>A0A9D4U2V2</accession>
<sequence>MAPRKKAGTGCGFLRACLGMGGSLHLQRQLSSAGYGRLSSAVEEEAVFSGQALAAAPTLQLGSASRDEKAPVRQSIWRRRPGAAYNICGVQEIKEAWKQALQAAKKGAPHFNELLVGNKLLMQIAPAAFLSLSSSHPSSVLRPSAGLITRPSTVQRHSL</sequence>
<proteinExistence type="predicted"/>
<evidence type="ECO:0000313" key="2">
    <source>
        <dbReference type="Proteomes" id="UP000886520"/>
    </source>
</evidence>
<reference evidence="1" key="1">
    <citation type="submission" date="2021-01" db="EMBL/GenBank/DDBJ databases">
        <title>Adiantum capillus-veneris genome.</title>
        <authorList>
            <person name="Fang Y."/>
            <person name="Liao Q."/>
        </authorList>
    </citation>
    <scope>NUCLEOTIDE SEQUENCE</scope>
    <source>
        <strain evidence="1">H3</strain>
        <tissue evidence="1">Leaf</tissue>
    </source>
</reference>
<dbReference type="AlphaFoldDB" id="A0A9D4U2V2"/>
<gene>
    <name evidence="1" type="ORF">GOP47_0024360</name>
</gene>
<name>A0A9D4U2V2_ADICA</name>
<dbReference type="Proteomes" id="UP000886520">
    <property type="component" value="Chromosome 24"/>
</dbReference>
<comment type="caution">
    <text evidence="1">The sequence shown here is derived from an EMBL/GenBank/DDBJ whole genome shotgun (WGS) entry which is preliminary data.</text>
</comment>
<keyword evidence="2" id="KW-1185">Reference proteome</keyword>
<evidence type="ECO:0000313" key="1">
    <source>
        <dbReference type="EMBL" id="KAI5059940.1"/>
    </source>
</evidence>
<dbReference type="EMBL" id="JABFUD020000024">
    <property type="protein sequence ID" value="KAI5059940.1"/>
    <property type="molecule type" value="Genomic_DNA"/>
</dbReference>
<protein>
    <submittedName>
        <fullName evidence="1">Uncharacterized protein</fullName>
    </submittedName>
</protein>
<organism evidence="1 2">
    <name type="scientific">Adiantum capillus-veneris</name>
    <name type="common">Maidenhair fern</name>
    <dbReference type="NCBI Taxonomy" id="13818"/>
    <lineage>
        <taxon>Eukaryota</taxon>
        <taxon>Viridiplantae</taxon>
        <taxon>Streptophyta</taxon>
        <taxon>Embryophyta</taxon>
        <taxon>Tracheophyta</taxon>
        <taxon>Polypodiopsida</taxon>
        <taxon>Polypodiidae</taxon>
        <taxon>Polypodiales</taxon>
        <taxon>Pteridineae</taxon>
        <taxon>Pteridaceae</taxon>
        <taxon>Vittarioideae</taxon>
        <taxon>Adiantum</taxon>
    </lineage>
</organism>